<dbReference type="AlphaFoldDB" id="A0A9D1ZWV4"/>
<sequence length="289" mass="32906">MNGRDLSGISQKEFEKQQHILDVEKWLASERKGRDLCGTMTWCAYCVKAEQYPCAKAKLREQMEKAMDEIVDELVQKEMARSRGNRASDDRAEAEKENSAAMCEIAEDEIAAEDLARETEKSVPEGYEYVIRYRRTFKSKLIQSSRLQELYTGIKNAVLGLSGVRSRMCHASENFRVGEKKIAKLAAGSNKIWLYLALDPHECAERGFRVQDVSETRTHRETPARFKITGSRSLKKAKELLDMLAEAHSLANVGCIYTDFHYPYKTDEELAAEGLIKPYPALVKIKPKK</sequence>
<reference evidence="1" key="2">
    <citation type="submission" date="2021-04" db="EMBL/GenBank/DDBJ databases">
        <authorList>
            <person name="Gilroy R."/>
        </authorList>
    </citation>
    <scope>NUCLEOTIDE SEQUENCE</scope>
    <source>
        <strain evidence="1">1345</strain>
    </source>
</reference>
<accession>A0A9D1ZWV4</accession>
<name>A0A9D1ZWV4_9FIRM</name>
<evidence type="ECO:0000313" key="1">
    <source>
        <dbReference type="EMBL" id="HIY97692.1"/>
    </source>
</evidence>
<gene>
    <name evidence="1" type="ORF">H9729_08375</name>
</gene>
<evidence type="ECO:0000313" key="2">
    <source>
        <dbReference type="Proteomes" id="UP000886750"/>
    </source>
</evidence>
<dbReference type="Proteomes" id="UP000886750">
    <property type="component" value="Unassembled WGS sequence"/>
</dbReference>
<reference evidence="1" key="1">
    <citation type="journal article" date="2021" name="PeerJ">
        <title>Extensive microbial diversity within the chicken gut microbiome revealed by metagenomics and culture.</title>
        <authorList>
            <person name="Gilroy R."/>
            <person name="Ravi A."/>
            <person name="Getino M."/>
            <person name="Pursley I."/>
            <person name="Horton D.L."/>
            <person name="Alikhan N.F."/>
            <person name="Baker D."/>
            <person name="Gharbi K."/>
            <person name="Hall N."/>
            <person name="Watson M."/>
            <person name="Adriaenssens E.M."/>
            <person name="Foster-Nyarko E."/>
            <person name="Jarju S."/>
            <person name="Secka A."/>
            <person name="Antonio M."/>
            <person name="Oren A."/>
            <person name="Chaudhuri R.R."/>
            <person name="La Ragione R."/>
            <person name="Hildebrand F."/>
            <person name="Pallen M.J."/>
        </authorList>
    </citation>
    <scope>NUCLEOTIDE SEQUENCE</scope>
    <source>
        <strain evidence="1">1345</strain>
    </source>
</reference>
<protein>
    <submittedName>
        <fullName evidence="1">Uncharacterized protein</fullName>
    </submittedName>
</protein>
<dbReference type="EMBL" id="DXCQ01000074">
    <property type="protein sequence ID" value="HIY97692.1"/>
    <property type="molecule type" value="Genomic_DNA"/>
</dbReference>
<proteinExistence type="predicted"/>
<organism evidence="1 2">
    <name type="scientific">Candidatus Borkfalkia excrementigallinarum</name>
    <dbReference type="NCBI Taxonomy" id="2838506"/>
    <lineage>
        <taxon>Bacteria</taxon>
        <taxon>Bacillati</taxon>
        <taxon>Bacillota</taxon>
        <taxon>Clostridia</taxon>
        <taxon>Christensenellales</taxon>
        <taxon>Christensenellaceae</taxon>
        <taxon>Candidatus Borkfalkia</taxon>
    </lineage>
</organism>
<comment type="caution">
    <text evidence="1">The sequence shown here is derived from an EMBL/GenBank/DDBJ whole genome shotgun (WGS) entry which is preliminary data.</text>
</comment>